<accession>J4VVF7</accession>
<reference evidence="7 8" key="1">
    <citation type="journal article" date="2012" name="Sci. Rep.">
        <title>Genomic perspectives on the evolution of fungal entomopathogenicity in Beauveria bassiana.</title>
        <authorList>
            <person name="Xiao G."/>
            <person name="Ying S.H."/>
            <person name="Zheng P."/>
            <person name="Wang Z.L."/>
            <person name="Zhang S."/>
            <person name="Xie X.Q."/>
            <person name="Shang Y."/>
            <person name="St Leger R.J."/>
            <person name="Zhao G.P."/>
            <person name="Wang C."/>
            <person name="Feng M.G."/>
        </authorList>
    </citation>
    <scope>NUCLEOTIDE SEQUENCE [LARGE SCALE GENOMIC DNA]</scope>
    <source>
        <strain evidence="7 8">ARSEF 2860</strain>
    </source>
</reference>
<dbReference type="InterPro" id="IPR036188">
    <property type="entry name" value="FAD/NAD-bd_sf"/>
</dbReference>
<evidence type="ECO:0000256" key="4">
    <source>
        <dbReference type="ARBA" id="ARBA00022827"/>
    </source>
</evidence>
<keyword evidence="3" id="KW-0285">Flavoprotein</keyword>
<sequence>MGFEHAAGGQKVVHTDVLVVGSGLIGAVYARTISDAIQDVRILMVDIGEHHRKNSVAVQRDLARFERSIYSGGLEPIVSALQRSLAAPRSAKLAQEFVSNPLLTNSFQGQSFTHTVLSCRHRDLPNPIHHNPDQAIHENLPAAVAIREVGGMGNYWTCCTPEQHPILERSDIFSDKEWQQLYHEARALFHTTEHAFDHSMRQKILQKKLRQSFPNREFKGMPLGCQPNESNPEYVEWTSTATILGDLAQPSPGQNNFQVKSQYCCTRLHIDFAQGRVVAAELKNLVENSILLVKAKKFVITAGAVLSAGILFRSGIRPDNGYPALVCLMDDPSGDTARHETGGTDSQQGHYLTEQIVSLCQIRLNADLLQPNPDDPAHKKHKKSFPNDALGIPFNDPDPQLTTPMTLARPWHTQIHRDAFGYGSVPRDIDQRLILDLRFFTHVEIAHHNCVKFSDKISDIFGMPQPTFHFQPGEQDVQRSRDMMTDMVRIATSLGGFIPGQEPRFIPPGAALHICGTTRASPVDDGTSVVDRHSKVWRIENLFVGGCGVIPTQNATNPTLTAACFAIVGARKVAQELKQMRRLQTGLEPSRI</sequence>
<dbReference type="GO" id="GO:0016614">
    <property type="term" value="F:oxidoreductase activity, acting on CH-OH group of donors"/>
    <property type="evidence" value="ECO:0007669"/>
    <property type="project" value="InterPro"/>
</dbReference>
<evidence type="ECO:0000256" key="2">
    <source>
        <dbReference type="ARBA" id="ARBA00010790"/>
    </source>
</evidence>
<dbReference type="HOGENOM" id="CLU_023699_0_0_1"/>
<dbReference type="EMBL" id="JH725185">
    <property type="protein sequence ID" value="EJP62450.1"/>
    <property type="molecule type" value="Genomic_DNA"/>
</dbReference>
<dbReference type="GeneID" id="19891546"/>
<dbReference type="Pfam" id="PF05199">
    <property type="entry name" value="GMC_oxred_C"/>
    <property type="match status" value="1"/>
</dbReference>
<dbReference type="SUPFAM" id="SSF54373">
    <property type="entry name" value="FAD-linked reductases, C-terminal domain"/>
    <property type="match status" value="1"/>
</dbReference>
<evidence type="ECO:0000313" key="8">
    <source>
        <dbReference type="Proteomes" id="UP000002762"/>
    </source>
</evidence>
<gene>
    <name evidence="7" type="ORF">BBA_08534</name>
</gene>
<proteinExistence type="inferred from homology"/>
<name>J4VVF7_BEAB2</name>
<dbReference type="Proteomes" id="UP000002762">
    <property type="component" value="Unassembled WGS sequence"/>
</dbReference>
<dbReference type="PANTHER" id="PTHR42784:SF1">
    <property type="entry name" value="PYRANOSE 2-OXIDASE"/>
    <property type="match status" value="1"/>
</dbReference>
<dbReference type="PANTHER" id="PTHR42784">
    <property type="entry name" value="PYRANOSE 2-OXIDASE"/>
    <property type="match status" value="1"/>
</dbReference>
<protein>
    <submittedName>
        <fullName evidence="7">Pyranose 2-oxidase</fullName>
    </submittedName>
</protein>
<evidence type="ECO:0000256" key="1">
    <source>
        <dbReference type="ARBA" id="ARBA00001974"/>
    </source>
</evidence>
<evidence type="ECO:0000313" key="7">
    <source>
        <dbReference type="EMBL" id="EJP62450.1"/>
    </source>
</evidence>
<dbReference type="InterPro" id="IPR051473">
    <property type="entry name" value="P2Ox-like"/>
</dbReference>
<keyword evidence="8" id="KW-1185">Reference proteome</keyword>
<dbReference type="SUPFAM" id="SSF51905">
    <property type="entry name" value="FAD/NAD(P)-binding domain"/>
    <property type="match status" value="1"/>
</dbReference>
<dbReference type="RefSeq" id="XP_008601853.1">
    <property type="nucleotide sequence ID" value="XM_008603631.1"/>
</dbReference>
<keyword evidence="4" id="KW-0274">FAD</keyword>
<evidence type="ECO:0000256" key="3">
    <source>
        <dbReference type="ARBA" id="ARBA00022630"/>
    </source>
</evidence>
<dbReference type="AlphaFoldDB" id="J4VVF7"/>
<keyword evidence="5" id="KW-0560">Oxidoreductase</keyword>
<dbReference type="InParanoid" id="J4VVF7"/>
<dbReference type="STRING" id="655819.J4VVF7"/>
<evidence type="ECO:0000259" key="6">
    <source>
        <dbReference type="Pfam" id="PF05199"/>
    </source>
</evidence>
<dbReference type="InterPro" id="IPR007867">
    <property type="entry name" value="GMC_OxRtase_C"/>
</dbReference>
<dbReference type="Gene3D" id="3.50.50.60">
    <property type="entry name" value="FAD/NAD(P)-binding domain"/>
    <property type="match status" value="2"/>
</dbReference>
<feature type="domain" description="Glucose-methanol-choline oxidoreductase C-terminal" evidence="6">
    <location>
        <begin position="449"/>
        <end position="566"/>
    </location>
</feature>
<comment type="similarity">
    <text evidence="2">Belongs to the GMC oxidoreductase family.</text>
</comment>
<organism evidence="7 8">
    <name type="scientific">Beauveria bassiana (strain ARSEF 2860)</name>
    <name type="common">White muscardine disease fungus</name>
    <name type="synonym">Tritirachium shiotae</name>
    <dbReference type="NCBI Taxonomy" id="655819"/>
    <lineage>
        <taxon>Eukaryota</taxon>
        <taxon>Fungi</taxon>
        <taxon>Dikarya</taxon>
        <taxon>Ascomycota</taxon>
        <taxon>Pezizomycotina</taxon>
        <taxon>Sordariomycetes</taxon>
        <taxon>Hypocreomycetidae</taxon>
        <taxon>Hypocreales</taxon>
        <taxon>Cordycipitaceae</taxon>
        <taxon>Beauveria</taxon>
    </lineage>
</organism>
<comment type="cofactor">
    <cofactor evidence="1">
        <name>FAD</name>
        <dbReference type="ChEBI" id="CHEBI:57692"/>
    </cofactor>
</comment>
<evidence type="ECO:0000256" key="5">
    <source>
        <dbReference type="ARBA" id="ARBA00023002"/>
    </source>
</evidence>